<dbReference type="EMBL" id="JAVXUO010000464">
    <property type="protein sequence ID" value="KAK2991856.1"/>
    <property type="molecule type" value="Genomic_DNA"/>
</dbReference>
<name>A0AA88S4I9_9ASTE</name>
<dbReference type="AlphaFoldDB" id="A0AA88S4I9"/>
<evidence type="ECO:0000313" key="1">
    <source>
        <dbReference type="EMBL" id="KAK2991856.1"/>
    </source>
</evidence>
<dbReference type="Proteomes" id="UP001187471">
    <property type="component" value="Unassembled WGS sequence"/>
</dbReference>
<accession>A0AA88S4I9</accession>
<gene>
    <name evidence="1" type="ORF">RJ640_030031</name>
</gene>
<organism evidence="1 2">
    <name type="scientific">Escallonia rubra</name>
    <dbReference type="NCBI Taxonomy" id="112253"/>
    <lineage>
        <taxon>Eukaryota</taxon>
        <taxon>Viridiplantae</taxon>
        <taxon>Streptophyta</taxon>
        <taxon>Embryophyta</taxon>
        <taxon>Tracheophyta</taxon>
        <taxon>Spermatophyta</taxon>
        <taxon>Magnoliopsida</taxon>
        <taxon>eudicotyledons</taxon>
        <taxon>Gunneridae</taxon>
        <taxon>Pentapetalae</taxon>
        <taxon>asterids</taxon>
        <taxon>campanulids</taxon>
        <taxon>Escalloniales</taxon>
        <taxon>Escalloniaceae</taxon>
        <taxon>Escallonia</taxon>
    </lineage>
</organism>
<keyword evidence="2" id="KW-1185">Reference proteome</keyword>
<proteinExistence type="predicted"/>
<evidence type="ECO:0000313" key="2">
    <source>
        <dbReference type="Proteomes" id="UP001187471"/>
    </source>
</evidence>
<reference evidence="1" key="1">
    <citation type="submission" date="2022-12" db="EMBL/GenBank/DDBJ databases">
        <title>Draft genome assemblies for two species of Escallonia (Escalloniales).</title>
        <authorList>
            <person name="Chanderbali A."/>
            <person name="Dervinis C."/>
            <person name="Anghel I."/>
            <person name="Soltis D."/>
            <person name="Soltis P."/>
            <person name="Zapata F."/>
        </authorList>
    </citation>
    <scope>NUCLEOTIDE SEQUENCE</scope>
    <source>
        <strain evidence="1">UCBG92.1500</strain>
        <tissue evidence="1">Leaf</tissue>
    </source>
</reference>
<comment type="caution">
    <text evidence="1">The sequence shown here is derived from an EMBL/GenBank/DDBJ whole genome shotgun (WGS) entry which is preliminary data.</text>
</comment>
<protein>
    <submittedName>
        <fullName evidence="1">Uncharacterized protein</fullName>
    </submittedName>
</protein>
<sequence>MVDAKERLDRLEESIEETKGKNDYMGFQAKVLKALASLQAQFKGMKAGLEKTRSDWAMCERAEAADKDPLDVPTLYIPGGASHETQAISTFPHLPKALTPPQSSLSVPAMASSTMALSSPTLAGKAVKVAPW</sequence>